<dbReference type="Gene3D" id="1.10.287.130">
    <property type="match status" value="1"/>
</dbReference>
<dbReference type="SMART" id="SM00065">
    <property type="entry name" value="GAF"/>
    <property type="match status" value="1"/>
</dbReference>
<evidence type="ECO:0000256" key="5">
    <source>
        <dbReference type="ARBA" id="ARBA00022777"/>
    </source>
</evidence>
<evidence type="ECO:0000259" key="9">
    <source>
        <dbReference type="PROSITE" id="PS50046"/>
    </source>
</evidence>
<keyword evidence="4" id="KW-0597">Phosphoprotein</keyword>
<protein>
    <recommendedName>
        <fullName evidence="3">histidine kinase</fullName>
        <ecNumber evidence="3">2.7.13.3</ecNumber>
    </recommendedName>
</protein>
<dbReference type="PANTHER" id="PTHR43547:SF2">
    <property type="entry name" value="HYBRID SIGNAL TRANSDUCTION HISTIDINE KINASE C"/>
    <property type="match status" value="1"/>
</dbReference>
<dbReference type="SMART" id="SM00387">
    <property type="entry name" value="HATPase_c"/>
    <property type="match status" value="1"/>
</dbReference>
<dbReference type="InterPro" id="IPR016132">
    <property type="entry name" value="Phyto_chromo_attachment"/>
</dbReference>
<comment type="catalytic activity">
    <reaction evidence="1">
        <text>ATP + protein L-histidine = ADP + protein N-phospho-L-histidine.</text>
        <dbReference type="EC" id="2.7.13.3"/>
    </reaction>
</comment>
<dbReference type="SUPFAM" id="SSF54631">
    <property type="entry name" value="CBS-domain pair"/>
    <property type="match status" value="2"/>
</dbReference>
<evidence type="ECO:0000256" key="7">
    <source>
        <dbReference type="PROSITE-ProRule" id="PRU00703"/>
    </source>
</evidence>
<dbReference type="Pfam" id="PF02518">
    <property type="entry name" value="HATPase_c"/>
    <property type="match status" value="1"/>
</dbReference>
<proteinExistence type="inferred from homology"/>
<dbReference type="InterPro" id="IPR003018">
    <property type="entry name" value="GAF"/>
</dbReference>
<evidence type="ECO:0000256" key="6">
    <source>
        <dbReference type="ARBA" id="ARBA00023012"/>
    </source>
</evidence>
<evidence type="ECO:0000256" key="4">
    <source>
        <dbReference type="ARBA" id="ARBA00022553"/>
    </source>
</evidence>
<dbReference type="GeneID" id="301682139"/>
<feature type="domain" description="CBS" evidence="11">
    <location>
        <begin position="130"/>
        <end position="190"/>
    </location>
</feature>
<dbReference type="Gene3D" id="3.30.450.40">
    <property type="match status" value="1"/>
</dbReference>
<dbReference type="InterPro" id="IPR036890">
    <property type="entry name" value="HATPase_C_sf"/>
</dbReference>
<name>A0A5M3T3L4_LIMPL</name>
<dbReference type="SUPFAM" id="SSF55874">
    <property type="entry name" value="ATPase domain of HSP90 chaperone/DNA topoisomerase II/histidine kinase"/>
    <property type="match status" value="1"/>
</dbReference>
<sequence>MLYPAPHYSSALEQAVDRYPVTVTPDTSVAEVIALISQLQNHCPFPRDLRQEPDKSDSRTLMQPTGIRSNCILVVDKPTPIGAEIVAEPPEKSNLLGIFTPRDLLQLIATGILDNPEETTLEHIRIGEVMSRPICQITESEDQDIFTALSMFRQHQILHLPVLNCQGHLVGVVTPERIRKVLQPSNILRTRRVADEIIADVLTAPVNTSVLTLAQMMATHPIGCVVIHNQLTTNKLEPVGIVTAENIVLAQFIQLNLAETTAETIMGIPQFSLKVKDSLWRAHQEMQARQLQRLLVSNDQGELQGIITQMSLLRMLDPTEMYRVIRQLQQSVYQLQSEKIELLRSRNIKLEKQVQERTAQLHEQLQRERLLAKISLQIHQSLNLDDILNTTVAELRNFLSSDRVVIYQILNTGVGKLVAESVGKGWRSLSEHRLTEEVINYYQYAFNDHHIYTVEEIETAQISSEELQILSDKEILAYLVVPILQDGQLWGTIEVHHCQKSRYWLPSETNLLQQLATQLAIAIYQAQLYQQVQALNTDLEQQVLDRTAELQRKVQELQQLNILKDEFLSTVSHELMTPLSNMKMAIYMLKLAPTPERQQVYFDILENECLRETNLINDLLNLQNLEAANIPISLDMLNLVNWIPRITQPFYSRAQSRKLVLNVELSPDLSPVRTNTSSLERIIAELLNNACKYTIECGEINLKLETIETRYDLEVSQKLRLQIANQAEIPEQELPRIFDKFYRVQNADPWKQGGTGLGLALVEKLIEQLNGKIEVTSQNGWTTFTIDFPI</sequence>
<evidence type="ECO:0000313" key="12">
    <source>
        <dbReference type="EMBL" id="GCE93192.1"/>
    </source>
</evidence>
<dbReference type="PANTHER" id="PTHR43547">
    <property type="entry name" value="TWO-COMPONENT HISTIDINE KINASE"/>
    <property type="match status" value="1"/>
</dbReference>
<dbReference type="Gene3D" id="3.10.580.10">
    <property type="entry name" value="CBS-domain"/>
    <property type="match status" value="2"/>
</dbReference>
<feature type="domain" description="CBS" evidence="11">
    <location>
        <begin position="266"/>
        <end position="324"/>
    </location>
</feature>
<dbReference type="InterPro" id="IPR005467">
    <property type="entry name" value="His_kinase_dom"/>
</dbReference>
<dbReference type="GO" id="GO:0016301">
    <property type="term" value="F:kinase activity"/>
    <property type="evidence" value="ECO:0007669"/>
    <property type="project" value="UniProtKB-KW"/>
</dbReference>
<dbReference type="EC" id="2.7.13.3" evidence="3"/>
<evidence type="ECO:0000313" key="13">
    <source>
        <dbReference type="Proteomes" id="UP000326169"/>
    </source>
</evidence>
<comment type="caution">
    <text evidence="12">The sequence shown here is derived from an EMBL/GenBank/DDBJ whole genome shotgun (WGS) entry which is preliminary data.</text>
</comment>
<evidence type="ECO:0000259" key="10">
    <source>
        <dbReference type="PROSITE" id="PS50109"/>
    </source>
</evidence>
<dbReference type="CDD" id="cd17774">
    <property type="entry name" value="CBS_two-component_sensor_histidine_kinase_repeat2"/>
    <property type="match status" value="1"/>
</dbReference>
<dbReference type="InterPro" id="IPR036097">
    <property type="entry name" value="HisK_dim/P_sf"/>
</dbReference>
<dbReference type="InterPro" id="IPR003594">
    <property type="entry name" value="HATPase_dom"/>
</dbReference>
<dbReference type="PROSITE" id="PS50046">
    <property type="entry name" value="PHYTOCHROME_2"/>
    <property type="match status" value="1"/>
</dbReference>
<dbReference type="Pfam" id="PF01590">
    <property type="entry name" value="GAF"/>
    <property type="match status" value="1"/>
</dbReference>
<dbReference type="PROSITE" id="PS51371">
    <property type="entry name" value="CBS"/>
    <property type="match status" value="3"/>
</dbReference>
<organism evidence="12 13">
    <name type="scientific">Limnospira platensis NIES-46</name>
    <dbReference type="NCBI Taxonomy" id="1236695"/>
    <lineage>
        <taxon>Bacteria</taxon>
        <taxon>Bacillati</taxon>
        <taxon>Cyanobacteriota</taxon>
        <taxon>Cyanophyceae</taxon>
        <taxon>Oscillatoriophycideae</taxon>
        <taxon>Oscillatoriales</taxon>
        <taxon>Sirenicapillariaceae</taxon>
        <taxon>Limnospira</taxon>
    </lineage>
</organism>
<dbReference type="Pfam" id="PF00571">
    <property type="entry name" value="CBS"/>
    <property type="match status" value="3"/>
</dbReference>
<dbReference type="SMART" id="SM00116">
    <property type="entry name" value="CBS"/>
    <property type="match status" value="4"/>
</dbReference>
<keyword evidence="5 12" id="KW-0418">Kinase</keyword>
<dbReference type="CDD" id="cd00082">
    <property type="entry name" value="HisKA"/>
    <property type="match status" value="1"/>
</dbReference>
<keyword evidence="13" id="KW-1185">Reference proteome</keyword>
<dbReference type="CDD" id="cd04620">
    <property type="entry name" value="CBS_two-component_sensor_histidine_kinase_repeat1"/>
    <property type="match status" value="1"/>
</dbReference>
<dbReference type="EMBL" id="BIMW01000064">
    <property type="protein sequence ID" value="GCE93192.1"/>
    <property type="molecule type" value="Genomic_DNA"/>
</dbReference>
<dbReference type="PROSITE" id="PS50109">
    <property type="entry name" value="HIS_KIN"/>
    <property type="match status" value="1"/>
</dbReference>
<reference evidence="12 13" key="1">
    <citation type="journal article" date="2019" name="J Genomics">
        <title>The Draft Genome of a Hydrogen-producing Cyanobacterium, Arthrospira platensis NIES-46.</title>
        <authorList>
            <person name="Suzuki S."/>
            <person name="Yamaguchi H."/>
            <person name="Kawachi M."/>
        </authorList>
    </citation>
    <scope>NUCLEOTIDE SEQUENCE [LARGE SCALE GENOMIC DNA]</scope>
    <source>
        <strain evidence="12 13">NIES-46</strain>
    </source>
</reference>
<keyword evidence="6" id="KW-0902">Two-component regulatory system</keyword>
<accession>A0A5M3T3L4</accession>
<evidence type="ECO:0000259" key="11">
    <source>
        <dbReference type="PROSITE" id="PS51371"/>
    </source>
</evidence>
<dbReference type="InterPro" id="IPR046342">
    <property type="entry name" value="CBS_dom_sf"/>
</dbReference>
<evidence type="ECO:0000256" key="3">
    <source>
        <dbReference type="ARBA" id="ARBA00012438"/>
    </source>
</evidence>
<dbReference type="Gene3D" id="3.30.565.10">
    <property type="entry name" value="Histidine kinase-like ATPase, C-terminal domain"/>
    <property type="match status" value="1"/>
</dbReference>
<evidence type="ECO:0000256" key="8">
    <source>
        <dbReference type="SAM" id="Coils"/>
    </source>
</evidence>
<evidence type="ECO:0000256" key="1">
    <source>
        <dbReference type="ARBA" id="ARBA00000085"/>
    </source>
</evidence>
<keyword evidence="7" id="KW-0129">CBS domain</keyword>
<evidence type="ECO:0000256" key="2">
    <source>
        <dbReference type="ARBA" id="ARBA00006402"/>
    </source>
</evidence>
<dbReference type="InterPro" id="IPR003661">
    <property type="entry name" value="HisK_dim/P_dom"/>
</dbReference>
<dbReference type="PRINTS" id="PR00344">
    <property type="entry name" value="BCTRLSENSOR"/>
</dbReference>
<feature type="coiled-coil region" evidence="8">
    <location>
        <begin position="333"/>
        <end position="360"/>
    </location>
</feature>
<dbReference type="Pfam" id="PF00512">
    <property type="entry name" value="HisKA"/>
    <property type="match status" value="1"/>
</dbReference>
<dbReference type="SUPFAM" id="SSF47384">
    <property type="entry name" value="Homodimeric domain of signal transducing histidine kinase"/>
    <property type="match status" value="1"/>
</dbReference>
<feature type="domain" description="Phytochrome chromophore attachment site" evidence="9">
    <location>
        <begin position="383"/>
        <end position="518"/>
    </location>
</feature>
<dbReference type="InterPro" id="IPR000644">
    <property type="entry name" value="CBS_dom"/>
</dbReference>
<keyword evidence="8" id="KW-0175">Coiled coil</keyword>
<dbReference type="RefSeq" id="WP_006617024.1">
    <property type="nucleotide sequence ID" value="NZ_BIMW01000064.1"/>
</dbReference>
<dbReference type="InterPro" id="IPR004358">
    <property type="entry name" value="Sig_transdc_His_kin-like_C"/>
</dbReference>
<comment type="similarity">
    <text evidence="2">In the N-terminal section; belongs to the phytochrome family.</text>
</comment>
<dbReference type="SUPFAM" id="SSF55781">
    <property type="entry name" value="GAF domain-like"/>
    <property type="match status" value="1"/>
</dbReference>
<feature type="domain" description="CBS" evidence="11">
    <location>
        <begin position="197"/>
        <end position="259"/>
    </location>
</feature>
<gene>
    <name evidence="12" type="ORF">NIES46_12410</name>
</gene>
<dbReference type="InterPro" id="IPR029016">
    <property type="entry name" value="GAF-like_dom_sf"/>
</dbReference>
<feature type="domain" description="Histidine kinase" evidence="10">
    <location>
        <begin position="570"/>
        <end position="790"/>
    </location>
</feature>
<keyword evidence="5 12" id="KW-0808">Transferase</keyword>
<dbReference type="SMART" id="SM00388">
    <property type="entry name" value="HisKA"/>
    <property type="match status" value="1"/>
</dbReference>
<dbReference type="Proteomes" id="UP000326169">
    <property type="component" value="Unassembled WGS sequence"/>
</dbReference>